<name>A0A7S9LVI8_9RHOB</name>
<reference evidence="4 5" key="1">
    <citation type="submission" date="2020-11" db="EMBL/GenBank/DDBJ databases">
        <title>Description of Pontivivens ytuae sp. nov. isolated from deep sea sediment of Mariana Trench.</title>
        <authorList>
            <person name="Wang Z."/>
            <person name="Sun Q.-L."/>
            <person name="Xu X.-D."/>
            <person name="Tang Y.-Z."/>
            <person name="Zhang J."/>
        </authorList>
    </citation>
    <scope>NUCLEOTIDE SEQUENCE [LARGE SCALE GENOMIC DNA]</scope>
    <source>
        <strain evidence="4 5">MT2928</strain>
    </source>
</reference>
<dbReference type="EMBL" id="CP064942">
    <property type="protein sequence ID" value="QPH56039.1"/>
    <property type="molecule type" value="Genomic_DNA"/>
</dbReference>
<evidence type="ECO:0000259" key="3">
    <source>
        <dbReference type="Pfam" id="PF00263"/>
    </source>
</evidence>
<dbReference type="KEGG" id="poz:I0K15_10090"/>
<dbReference type="GO" id="GO:0009306">
    <property type="term" value="P:protein secretion"/>
    <property type="evidence" value="ECO:0007669"/>
    <property type="project" value="InterPro"/>
</dbReference>
<dbReference type="InterPro" id="IPR004846">
    <property type="entry name" value="T2SS/T3SS_dom"/>
</dbReference>
<feature type="region of interest" description="Disordered" evidence="2">
    <location>
        <begin position="1"/>
        <end position="20"/>
    </location>
</feature>
<sequence>MSLPRHAQSPSRGQCNGPVLGGKDIVGSLFRQTSNTQNRSELLVMITPRVVRNSNALSGLTEQIRWAGSMRAGSY</sequence>
<proteinExistence type="inferred from homology"/>
<feature type="domain" description="Type II/III secretion system secretin-like" evidence="3">
    <location>
        <begin position="17"/>
        <end position="52"/>
    </location>
</feature>
<evidence type="ECO:0000313" key="4">
    <source>
        <dbReference type="EMBL" id="QPH56039.1"/>
    </source>
</evidence>
<organism evidence="4 5">
    <name type="scientific">Pontivivens ytuae</name>
    <dbReference type="NCBI Taxonomy" id="2789856"/>
    <lineage>
        <taxon>Bacteria</taxon>
        <taxon>Pseudomonadati</taxon>
        <taxon>Pseudomonadota</taxon>
        <taxon>Alphaproteobacteria</taxon>
        <taxon>Rhodobacterales</taxon>
        <taxon>Paracoccaceae</taxon>
        <taxon>Pontivivens</taxon>
    </lineage>
</organism>
<gene>
    <name evidence="4" type="ORF">I0K15_10090</name>
</gene>
<dbReference type="Proteomes" id="UP000594800">
    <property type="component" value="Chromosome"/>
</dbReference>
<keyword evidence="5" id="KW-1185">Reference proteome</keyword>
<protein>
    <recommendedName>
        <fullName evidence="3">Type II/III secretion system secretin-like domain-containing protein</fullName>
    </recommendedName>
</protein>
<evidence type="ECO:0000256" key="2">
    <source>
        <dbReference type="SAM" id="MobiDB-lite"/>
    </source>
</evidence>
<dbReference type="Pfam" id="PF00263">
    <property type="entry name" value="Secretin"/>
    <property type="match status" value="1"/>
</dbReference>
<accession>A0A7S9LVI8</accession>
<evidence type="ECO:0000256" key="1">
    <source>
        <dbReference type="RuleBase" id="RU004003"/>
    </source>
</evidence>
<evidence type="ECO:0000313" key="5">
    <source>
        <dbReference type="Proteomes" id="UP000594800"/>
    </source>
</evidence>
<comment type="similarity">
    <text evidence="1">Belongs to the bacterial secretin family.</text>
</comment>
<dbReference type="AlphaFoldDB" id="A0A7S9LVI8"/>